<keyword evidence="2" id="KW-1185">Reference proteome</keyword>
<dbReference type="InterPro" id="IPR037012">
    <property type="entry name" value="NanQ/TabA/YiaL_sf"/>
</dbReference>
<dbReference type="AlphaFoldDB" id="A0A5C4TAX5"/>
<proteinExistence type="predicted"/>
<organism evidence="1 2">
    <name type="scientific">Paenibacillus hemerocallicola</name>
    <dbReference type="NCBI Taxonomy" id="1172614"/>
    <lineage>
        <taxon>Bacteria</taxon>
        <taxon>Bacillati</taxon>
        <taxon>Bacillota</taxon>
        <taxon>Bacilli</taxon>
        <taxon>Bacillales</taxon>
        <taxon>Paenibacillaceae</taxon>
        <taxon>Paenibacillus</taxon>
    </lineage>
</organism>
<gene>
    <name evidence="1" type="ORF">FE784_14385</name>
</gene>
<dbReference type="NCBIfam" id="TIGR00022">
    <property type="entry name" value="YhcH/YjgK/YiaL family protein"/>
    <property type="match status" value="1"/>
</dbReference>
<dbReference type="Proteomes" id="UP000307943">
    <property type="component" value="Unassembled WGS sequence"/>
</dbReference>
<protein>
    <submittedName>
        <fullName evidence="1">DUF386 domain-containing protein</fullName>
    </submittedName>
</protein>
<name>A0A5C4TAX5_9BACL</name>
<dbReference type="GO" id="GO:0005829">
    <property type="term" value="C:cytosol"/>
    <property type="evidence" value="ECO:0007669"/>
    <property type="project" value="TreeGrafter"/>
</dbReference>
<dbReference type="Gene3D" id="2.60.120.370">
    <property type="entry name" value="YhcH/YjgK/YiaL"/>
    <property type="match status" value="1"/>
</dbReference>
<comment type="caution">
    <text evidence="1">The sequence shown here is derived from an EMBL/GenBank/DDBJ whole genome shotgun (WGS) entry which is preliminary data.</text>
</comment>
<dbReference type="InterPro" id="IPR004375">
    <property type="entry name" value="NanQ/TabA/YiaL"/>
</dbReference>
<dbReference type="EMBL" id="VDCQ01000017">
    <property type="protein sequence ID" value="TNJ65607.1"/>
    <property type="molecule type" value="Genomic_DNA"/>
</dbReference>
<dbReference type="PANTHER" id="PTHR34986">
    <property type="entry name" value="EVOLVED BETA-GALACTOSIDASE SUBUNIT BETA"/>
    <property type="match status" value="1"/>
</dbReference>
<dbReference type="Pfam" id="PF04074">
    <property type="entry name" value="DUF386"/>
    <property type="match status" value="1"/>
</dbReference>
<dbReference type="OrthoDB" id="9792756at2"/>
<evidence type="ECO:0000313" key="1">
    <source>
        <dbReference type="EMBL" id="TNJ65607.1"/>
    </source>
</evidence>
<reference evidence="1 2" key="1">
    <citation type="submission" date="2019-05" db="EMBL/GenBank/DDBJ databases">
        <title>We sequenced the genome of Paenibacillus hemerocallicola KCTC 33185 for further insight into its adaptation and study the phylogeny of Paenibacillus.</title>
        <authorList>
            <person name="Narsing Rao M.P."/>
        </authorList>
    </citation>
    <scope>NUCLEOTIDE SEQUENCE [LARGE SCALE GENOMIC DNA]</scope>
    <source>
        <strain evidence="1 2">KCTC 33185</strain>
    </source>
</reference>
<evidence type="ECO:0000313" key="2">
    <source>
        <dbReference type="Proteomes" id="UP000307943"/>
    </source>
</evidence>
<dbReference type="SUPFAM" id="SSF51197">
    <property type="entry name" value="Clavaminate synthase-like"/>
    <property type="match status" value="1"/>
</dbReference>
<accession>A0A5C4TAX5</accession>
<dbReference type="PANTHER" id="PTHR34986:SF1">
    <property type="entry name" value="PROTEIN YIAL"/>
    <property type="match status" value="1"/>
</dbReference>
<sequence>MHGCKGGRALFWGHLDNWDKEKYAYPNAVRLVMEHIRSLDFSRVADGKYELEDGLIRVAIKETTTKPKEAQKAETHRTYTDVQFVISGEEKIGVAPWSSSQTIVKDELDTRDVAFYEPVLNEIELIQRPGMFAVFFPTDIHRPCCNVAQETNVRRMVAKIDEKLFGGSAPAGSVSLNVNHSD</sequence>